<organism evidence="2 3">
    <name type="scientific">Desulforamulus ferrireducens</name>
    <dbReference type="NCBI Taxonomy" id="1833852"/>
    <lineage>
        <taxon>Bacteria</taxon>
        <taxon>Bacillati</taxon>
        <taxon>Bacillota</taxon>
        <taxon>Clostridia</taxon>
        <taxon>Eubacteriales</taxon>
        <taxon>Peptococcaceae</taxon>
        <taxon>Desulforamulus</taxon>
    </lineage>
</organism>
<accession>A0A1S6IX87</accession>
<reference evidence="2 3" key="1">
    <citation type="journal article" date="2016" name="Int. J. Syst. Evol. Microbiol.">
        <title>Desulfotomaculum ferrireducens sp. nov., a moderately thermophilic sulfate-reducing and dissimilatory Fe(III)-reducing bacterium isolated from compost.</title>
        <authorList>
            <person name="Yang G."/>
            <person name="Guo J."/>
            <person name="Zhuang L."/>
            <person name="Yuan Y."/>
            <person name="Zhou S."/>
        </authorList>
    </citation>
    <scope>NUCLEOTIDE SEQUENCE [LARGE SCALE GENOMIC DNA]</scope>
    <source>
        <strain evidence="2 3">GSS09</strain>
    </source>
</reference>
<dbReference type="RefSeq" id="WP_077714453.1">
    <property type="nucleotide sequence ID" value="NZ_CP019698.1"/>
</dbReference>
<protein>
    <submittedName>
        <fullName evidence="2">AAA family ATPase</fullName>
    </submittedName>
</protein>
<dbReference type="Pfam" id="PF01695">
    <property type="entry name" value="IstB_IS21"/>
    <property type="match status" value="1"/>
</dbReference>
<gene>
    <name evidence="2" type="ORF">B0537_09940</name>
</gene>
<sequence>MDFFDPERVLKQLANKRQPEKKAPSVTVQCKKCEDRGLYMEGDYAVPCSCVQRKALENKFKNCQIPKSMLKHTFNNFKLTYYSSTLKEPLSQRTYLEIAQRTLQYAKDFAKNFVQGDPKEGLLIQGPVGSGKTFLACCIANYVLRNSDKAVLFVIVPDLLEKIKASYSNAGNYTEYSLVEAACEVPLLIMDDLGAHNYTEWTKNKIYNIINYRVNQELPTIITTNLDLSDDLVKLVGERTVSRIEQMCYPLWLEREHDIREVIRQEKINQHISGLR</sequence>
<dbReference type="Gene3D" id="3.40.50.300">
    <property type="entry name" value="P-loop containing nucleotide triphosphate hydrolases"/>
    <property type="match status" value="1"/>
</dbReference>
<dbReference type="OrthoDB" id="9776217at2"/>
<keyword evidence="3" id="KW-1185">Reference proteome</keyword>
<dbReference type="InterPro" id="IPR003593">
    <property type="entry name" value="AAA+_ATPase"/>
</dbReference>
<evidence type="ECO:0000259" key="1">
    <source>
        <dbReference type="SMART" id="SM00382"/>
    </source>
</evidence>
<dbReference type="SUPFAM" id="SSF52540">
    <property type="entry name" value="P-loop containing nucleoside triphosphate hydrolases"/>
    <property type="match status" value="1"/>
</dbReference>
<dbReference type="InterPro" id="IPR002611">
    <property type="entry name" value="IstB_ATP-bd"/>
</dbReference>
<dbReference type="AlphaFoldDB" id="A0A1S6IX87"/>
<name>A0A1S6IX87_9FIRM</name>
<dbReference type="EMBL" id="CP019698">
    <property type="protein sequence ID" value="AQS59384.1"/>
    <property type="molecule type" value="Genomic_DNA"/>
</dbReference>
<dbReference type="KEGG" id="dfg:B0537_09940"/>
<feature type="domain" description="AAA+ ATPase" evidence="1">
    <location>
        <begin position="118"/>
        <end position="251"/>
    </location>
</feature>
<proteinExistence type="predicted"/>
<evidence type="ECO:0000313" key="2">
    <source>
        <dbReference type="EMBL" id="AQS59384.1"/>
    </source>
</evidence>
<dbReference type="GO" id="GO:0006260">
    <property type="term" value="P:DNA replication"/>
    <property type="evidence" value="ECO:0007669"/>
    <property type="project" value="TreeGrafter"/>
</dbReference>
<dbReference type="GO" id="GO:0005524">
    <property type="term" value="F:ATP binding"/>
    <property type="evidence" value="ECO:0007669"/>
    <property type="project" value="InterPro"/>
</dbReference>
<dbReference type="PANTHER" id="PTHR30050">
    <property type="entry name" value="CHROMOSOMAL REPLICATION INITIATOR PROTEIN DNAA"/>
    <property type="match status" value="1"/>
</dbReference>
<dbReference type="SMART" id="SM00382">
    <property type="entry name" value="AAA"/>
    <property type="match status" value="1"/>
</dbReference>
<dbReference type="STRING" id="1833852.B0537_09940"/>
<dbReference type="Proteomes" id="UP000189464">
    <property type="component" value="Chromosome"/>
</dbReference>
<dbReference type="CDD" id="cd00009">
    <property type="entry name" value="AAA"/>
    <property type="match status" value="1"/>
</dbReference>
<dbReference type="InterPro" id="IPR027417">
    <property type="entry name" value="P-loop_NTPase"/>
</dbReference>
<dbReference type="PANTHER" id="PTHR30050:SF4">
    <property type="entry name" value="ATP-BINDING PROTEIN RV3427C IN INSERTION SEQUENCE-RELATED"/>
    <property type="match status" value="1"/>
</dbReference>
<evidence type="ECO:0000313" key="3">
    <source>
        <dbReference type="Proteomes" id="UP000189464"/>
    </source>
</evidence>